<keyword evidence="1" id="KW-0472">Membrane</keyword>
<feature type="transmembrane region" description="Helical" evidence="1">
    <location>
        <begin position="392"/>
        <end position="414"/>
    </location>
</feature>
<feature type="transmembrane region" description="Helical" evidence="1">
    <location>
        <begin position="194"/>
        <end position="212"/>
    </location>
</feature>
<evidence type="ECO:0000313" key="3">
    <source>
        <dbReference type="Proteomes" id="UP001156682"/>
    </source>
</evidence>
<dbReference type="Proteomes" id="UP001156682">
    <property type="component" value="Unassembled WGS sequence"/>
</dbReference>
<gene>
    <name evidence="2" type="ORF">GCM10007878_14070</name>
</gene>
<keyword evidence="1" id="KW-0812">Transmembrane</keyword>
<reference evidence="3" key="1">
    <citation type="journal article" date="2019" name="Int. J. Syst. Evol. Microbiol.">
        <title>The Global Catalogue of Microorganisms (GCM) 10K type strain sequencing project: providing services to taxonomists for standard genome sequencing and annotation.</title>
        <authorList>
            <consortium name="The Broad Institute Genomics Platform"/>
            <consortium name="The Broad Institute Genome Sequencing Center for Infectious Disease"/>
            <person name="Wu L."/>
            <person name="Ma J."/>
        </authorList>
    </citation>
    <scope>NUCLEOTIDE SEQUENCE [LARGE SCALE GENOMIC DNA]</scope>
    <source>
        <strain evidence="3">NBRC 100033</strain>
    </source>
</reference>
<feature type="transmembrane region" description="Helical" evidence="1">
    <location>
        <begin position="51"/>
        <end position="71"/>
    </location>
</feature>
<feature type="transmembrane region" description="Helical" evidence="1">
    <location>
        <begin position="272"/>
        <end position="296"/>
    </location>
</feature>
<dbReference type="RefSeq" id="WP_027850933.1">
    <property type="nucleotide sequence ID" value="NZ_BSOR01000023.1"/>
</dbReference>
<protein>
    <submittedName>
        <fullName evidence="2">Uncharacterized protein</fullName>
    </submittedName>
</protein>
<evidence type="ECO:0000256" key="1">
    <source>
        <dbReference type="SAM" id="Phobius"/>
    </source>
</evidence>
<comment type="caution">
    <text evidence="2">The sequence shown here is derived from an EMBL/GenBank/DDBJ whole genome shotgun (WGS) entry which is preliminary data.</text>
</comment>
<feature type="transmembrane region" description="Helical" evidence="1">
    <location>
        <begin position="21"/>
        <end position="39"/>
    </location>
</feature>
<name>A0ABQ5ZUY8_9GAMM</name>
<feature type="transmembrane region" description="Helical" evidence="1">
    <location>
        <begin position="434"/>
        <end position="452"/>
    </location>
</feature>
<proteinExistence type="predicted"/>
<organism evidence="2 3">
    <name type="scientific">Marinospirillum insulare</name>
    <dbReference type="NCBI Taxonomy" id="217169"/>
    <lineage>
        <taxon>Bacteria</taxon>
        <taxon>Pseudomonadati</taxon>
        <taxon>Pseudomonadota</taxon>
        <taxon>Gammaproteobacteria</taxon>
        <taxon>Oceanospirillales</taxon>
        <taxon>Oceanospirillaceae</taxon>
        <taxon>Marinospirillum</taxon>
    </lineage>
</organism>
<sequence length="630" mass="69220">MAFDYGSQKLEISNPFKIEGKIQLLAGFIIAALAVYPLINVVSSLETSPLLAWGQVGLGLSLLFLGFSTIAKGGLKAFRFYVGRSAPSSLAQNFSPTEQDNSKAESSRGSLVYTSDNLESMLMARKNLTYQEPQGWLARMVHTLIPRLIFAPYQLRNIVQEIFSVLASSIVALLAFGLAFFITATGLAGDAGDVIISFMSIFLVIYLILIWRNASRNISSKNNKELHAKTAKGLSMLVASAIVVPTLIGFVYENYIVTNFDTETITLIVTMGGYSAGLNLVLLLVAALIVMVPTFVMVRERLKLANPVTEVSEYRDNLQEQVHPNELFINVDNIIMGNRRYKDTPNRLYKALKPTLNEQSQGKGAFKGELLIETQPEYKPFHYSPLFRKIRFFSTLGAQILTVVSALLGMWLFYTVSNHLLAVINTENNDVFSLATLVLSSGAIIVTLLFSWRTFASAGRLLNQISHLMWAELQFNSLLLSFKAEGTFMESKVSTGAAIHDSTKSENTVVKSSITPLILSSRITTSTYAIPGALNLEMPRIVLNMHANESELQEILGEMKGFLGSRETIAGIRNKSDQDSIQNVQQMNQISKQGGSASLVSLADESVERIEDVEAVVSEGAEDLSSEAQS</sequence>
<keyword evidence="3" id="KW-1185">Reference proteome</keyword>
<evidence type="ECO:0000313" key="2">
    <source>
        <dbReference type="EMBL" id="GLR63969.1"/>
    </source>
</evidence>
<dbReference type="EMBL" id="BSOR01000023">
    <property type="protein sequence ID" value="GLR63969.1"/>
    <property type="molecule type" value="Genomic_DNA"/>
</dbReference>
<accession>A0ABQ5ZUY8</accession>
<feature type="transmembrane region" description="Helical" evidence="1">
    <location>
        <begin position="162"/>
        <end position="182"/>
    </location>
</feature>
<keyword evidence="1" id="KW-1133">Transmembrane helix</keyword>
<feature type="transmembrane region" description="Helical" evidence="1">
    <location>
        <begin position="233"/>
        <end position="252"/>
    </location>
</feature>